<evidence type="ECO:0000256" key="5">
    <source>
        <dbReference type="ARBA" id="ARBA00023136"/>
    </source>
</evidence>
<evidence type="ECO:0000313" key="8">
    <source>
        <dbReference type="EMBL" id="MCX2721516.1"/>
    </source>
</evidence>
<dbReference type="Pfam" id="PF07690">
    <property type="entry name" value="MFS_1"/>
    <property type="match status" value="1"/>
</dbReference>
<reference evidence="8 9" key="1">
    <citation type="journal article" date="2016" name="Int. J. Syst. Evol. Microbiol.">
        <title>Labrenzia salina sp. nov., isolated from the rhizosphere of the halophyte Arthrocnemum macrostachyum.</title>
        <authorList>
            <person name="Camacho M."/>
            <person name="Redondo-Gomez S."/>
            <person name="Rodriguez-Llorente I."/>
            <person name="Rohde M."/>
            <person name="Sproer C."/>
            <person name="Schumann P."/>
            <person name="Klenk H.P."/>
            <person name="Montero-Calasanz M.D.C."/>
        </authorList>
    </citation>
    <scope>NUCLEOTIDE SEQUENCE [LARGE SCALE GENOMIC DNA]</scope>
    <source>
        <strain evidence="8 9">DSM 29163</strain>
    </source>
</reference>
<feature type="transmembrane region" description="Helical" evidence="6">
    <location>
        <begin position="249"/>
        <end position="269"/>
    </location>
</feature>
<keyword evidence="4 6" id="KW-1133">Transmembrane helix</keyword>
<dbReference type="Gene3D" id="1.20.1250.20">
    <property type="entry name" value="MFS general substrate transporter like domains"/>
    <property type="match status" value="1"/>
</dbReference>
<dbReference type="InterPro" id="IPR020846">
    <property type="entry name" value="MFS_dom"/>
</dbReference>
<dbReference type="CDD" id="cd17473">
    <property type="entry name" value="MFS_arabinose_efflux_permease_like"/>
    <property type="match status" value="1"/>
</dbReference>
<comment type="subcellular location">
    <subcellularLocation>
        <location evidence="1">Cell membrane</location>
        <topology evidence="1">Multi-pass membrane protein</topology>
    </subcellularLocation>
</comment>
<dbReference type="EMBL" id="JAPEVI010000002">
    <property type="protein sequence ID" value="MCX2721516.1"/>
    <property type="molecule type" value="Genomic_DNA"/>
</dbReference>
<feature type="transmembrane region" description="Helical" evidence="6">
    <location>
        <begin position="299"/>
        <end position="322"/>
    </location>
</feature>
<dbReference type="PANTHER" id="PTHR43124">
    <property type="entry name" value="PURINE EFFLUX PUMP PBUE"/>
    <property type="match status" value="1"/>
</dbReference>
<dbReference type="InterPro" id="IPR050189">
    <property type="entry name" value="MFS_Efflux_Transporters"/>
</dbReference>
<evidence type="ECO:0000259" key="7">
    <source>
        <dbReference type="PROSITE" id="PS50850"/>
    </source>
</evidence>
<protein>
    <submittedName>
        <fullName evidence="8">MFS transporter</fullName>
    </submittedName>
</protein>
<evidence type="ECO:0000256" key="2">
    <source>
        <dbReference type="ARBA" id="ARBA00022475"/>
    </source>
</evidence>
<feature type="transmembrane region" description="Helical" evidence="6">
    <location>
        <begin position="163"/>
        <end position="181"/>
    </location>
</feature>
<feature type="transmembrane region" description="Helical" evidence="6">
    <location>
        <begin position="367"/>
        <end position="386"/>
    </location>
</feature>
<evidence type="ECO:0000256" key="4">
    <source>
        <dbReference type="ARBA" id="ARBA00022989"/>
    </source>
</evidence>
<feature type="transmembrane region" description="Helical" evidence="6">
    <location>
        <begin position="276"/>
        <end position="293"/>
    </location>
</feature>
<feature type="transmembrane region" description="Helical" evidence="6">
    <location>
        <begin position="102"/>
        <end position="124"/>
    </location>
</feature>
<dbReference type="Proteomes" id="UP001300261">
    <property type="component" value="Unassembled WGS sequence"/>
</dbReference>
<dbReference type="InterPro" id="IPR011701">
    <property type="entry name" value="MFS"/>
</dbReference>
<proteinExistence type="predicted"/>
<feature type="transmembrane region" description="Helical" evidence="6">
    <location>
        <begin position="334"/>
        <end position="355"/>
    </location>
</feature>
<keyword evidence="9" id="KW-1185">Reference proteome</keyword>
<keyword evidence="2" id="KW-1003">Cell membrane</keyword>
<dbReference type="InterPro" id="IPR036259">
    <property type="entry name" value="MFS_trans_sf"/>
</dbReference>
<organism evidence="8 9">
    <name type="scientific">Roseibium salinum</name>
    <dbReference type="NCBI Taxonomy" id="1604349"/>
    <lineage>
        <taxon>Bacteria</taxon>
        <taxon>Pseudomonadati</taxon>
        <taxon>Pseudomonadota</taxon>
        <taxon>Alphaproteobacteria</taxon>
        <taxon>Hyphomicrobiales</taxon>
        <taxon>Stappiaceae</taxon>
        <taxon>Roseibium</taxon>
    </lineage>
</organism>
<feature type="transmembrane region" description="Helical" evidence="6">
    <location>
        <begin position="78"/>
        <end position="96"/>
    </location>
</feature>
<dbReference type="PROSITE" id="PS00216">
    <property type="entry name" value="SUGAR_TRANSPORT_1"/>
    <property type="match status" value="1"/>
</dbReference>
<feature type="transmembrane region" description="Helical" evidence="6">
    <location>
        <begin position="212"/>
        <end position="229"/>
    </location>
</feature>
<feature type="domain" description="Major facilitator superfamily (MFS) profile" evidence="7">
    <location>
        <begin position="9"/>
        <end position="391"/>
    </location>
</feature>
<keyword evidence="5 6" id="KW-0472">Membrane</keyword>
<evidence type="ECO:0000313" key="9">
    <source>
        <dbReference type="Proteomes" id="UP001300261"/>
    </source>
</evidence>
<gene>
    <name evidence="8" type="ORF">ON753_03720</name>
</gene>
<dbReference type="PANTHER" id="PTHR43124:SF3">
    <property type="entry name" value="CHLORAMPHENICOL EFFLUX PUMP RV0191"/>
    <property type="match status" value="1"/>
</dbReference>
<accession>A0ABT3QXD9</accession>
<name>A0ABT3QXD9_9HYPH</name>
<evidence type="ECO:0000256" key="6">
    <source>
        <dbReference type="SAM" id="Phobius"/>
    </source>
</evidence>
<keyword evidence="3 6" id="KW-0812">Transmembrane</keyword>
<sequence length="398" mass="41263">MMDLLRDRRAVALLLAASLTILSNATISPALPGIEARFSGTPDAALLTRLLVTAPALMVALCAPIAGMAADRFGRRRLLLAGVLLFSLAGSAGMVLPDLHLILASRLVLGIAVAFVMTSQAALVGDLFQGAARGRFMGYQMAATNFGGFVFVAFAGWLAGFDVFLVFALYAVGLLYLPFLWRAFPAERPAADNPAEGLTSDDGGADTWIPQLTFLAALAGGTFVIFYMVPTQVPFYLNQIGHTDPAASGAVIAAVPLAAGCAAFVFGPLRKRLGRGGAPALGFLVMAAGFWLLQSAMTLPALTVAVGLIGGGFGWVMPGFITSALDVAPAGRRGLASGAITTSIFLGQFASPIAVQPLVETLGYVETYRITALVLVGLSAIAAIGLRPPRSSTVRFAE</sequence>
<dbReference type="PROSITE" id="PS50850">
    <property type="entry name" value="MFS"/>
    <property type="match status" value="1"/>
</dbReference>
<dbReference type="SUPFAM" id="SSF103473">
    <property type="entry name" value="MFS general substrate transporter"/>
    <property type="match status" value="1"/>
</dbReference>
<dbReference type="InterPro" id="IPR005829">
    <property type="entry name" value="Sugar_transporter_CS"/>
</dbReference>
<feature type="transmembrane region" description="Helical" evidence="6">
    <location>
        <begin position="136"/>
        <end position="157"/>
    </location>
</feature>
<dbReference type="RefSeq" id="WP_265961212.1">
    <property type="nucleotide sequence ID" value="NZ_JAPEVI010000002.1"/>
</dbReference>
<evidence type="ECO:0000256" key="1">
    <source>
        <dbReference type="ARBA" id="ARBA00004651"/>
    </source>
</evidence>
<evidence type="ECO:0000256" key="3">
    <source>
        <dbReference type="ARBA" id="ARBA00022692"/>
    </source>
</evidence>
<feature type="transmembrane region" description="Helical" evidence="6">
    <location>
        <begin position="46"/>
        <end position="66"/>
    </location>
</feature>
<comment type="caution">
    <text evidence="8">The sequence shown here is derived from an EMBL/GenBank/DDBJ whole genome shotgun (WGS) entry which is preliminary data.</text>
</comment>